<gene>
    <name evidence="2" type="ORF">Taro_028125</name>
</gene>
<accession>A0A843VHN0</accession>
<protein>
    <submittedName>
        <fullName evidence="2">Uncharacterized protein</fullName>
    </submittedName>
</protein>
<comment type="caution">
    <text evidence="2">The sequence shown here is derived from an EMBL/GenBank/DDBJ whole genome shotgun (WGS) entry which is preliminary data.</text>
</comment>
<feature type="region of interest" description="Disordered" evidence="1">
    <location>
        <begin position="25"/>
        <end position="82"/>
    </location>
</feature>
<keyword evidence="3" id="KW-1185">Reference proteome</keyword>
<evidence type="ECO:0000256" key="1">
    <source>
        <dbReference type="SAM" id="MobiDB-lite"/>
    </source>
</evidence>
<evidence type="ECO:0000313" key="3">
    <source>
        <dbReference type="Proteomes" id="UP000652761"/>
    </source>
</evidence>
<reference evidence="2" key="1">
    <citation type="submission" date="2017-07" db="EMBL/GenBank/DDBJ databases">
        <title>Taro Niue Genome Assembly and Annotation.</title>
        <authorList>
            <person name="Atibalentja N."/>
            <person name="Keating K."/>
            <person name="Fields C.J."/>
        </authorList>
    </citation>
    <scope>NUCLEOTIDE SEQUENCE</scope>
    <source>
        <strain evidence="2">Niue_2</strain>
        <tissue evidence="2">Leaf</tissue>
    </source>
</reference>
<feature type="compositionally biased region" description="Polar residues" evidence="1">
    <location>
        <begin position="25"/>
        <end position="66"/>
    </location>
</feature>
<feature type="region of interest" description="Disordered" evidence="1">
    <location>
        <begin position="1"/>
        <end position="20"/>
    </location>
</feature>
<feature type="compositionally biased region" description="Polar residues" evidence="1">
    <location>
        <begin position="73"/>
        <end position="82"/>
    </location>
</feature>
<evidence type="ECO:0000313" key="2">
    <source>
        <dbReference type="EMBL" id="MQL95455.1"/>
    </source>
</evidence>
<dbReference type="EMBL" id="NMUH01001795">
    <property type="protein sequence ID" value="MQL95455.1"/>
    <property type="molecule type" value="Genomic_DNA"/>
</dbReference>
<name>A0A843VHN0_COLES</name>
<organism evidence="2 3">
    <name type="scientific">Colocasia esculenta</name>
    <name type="common">Wild taro</name>
    <name type="synonym">Arum esculentum</name>
    <dbReference type="NCBI Taxonomy" id="4460"/>
    <lineage>
        <taxon>Eukaryota</taxon>
        <taxon>Viridiplantae</taxon>
        <taxon>Streptophyta</taxon>
        <taxon>Embryophyta</taxon>
        <taxon>Tracheophyta</taxon>
        <taxon>Spermatophyta</taxon>
        <taxon>Magnoliopsida</taxon>
        <taxon>Liliopsida</taxon>
        <taxon>Araceae</taxon>
        <taxon>Aroideae</taxon>
        <taxon>Colocasieae</taxon>
        <taxon>Colocasia</taxon>
    </lineage>
</organism>
<sequence length="82" mass="9027">MDSKIRKAQHNRNERGAILRETLTRTITNGSGKPHQNTGQPSDAPQARGQCNSNQKRAQQSENDVSPQARPPQISTGSRAHK</sequence>
<dbReference type="Proteomes" id="UP000652761">
    <property type="component" value="Unassembled WGS sequence"/>
</dbReference>
<feature type="compositionally biased region" description="Basic and acidic residues" evidence="1">
    <location>
        <begin position="1"/>
        <end position="18"/>
    </location>
</feature>
<proteinExistence type="predicted"/>
<dbReference type="AlphaFoldDB" id="A0A843VHN0"/>